<dbReference type="GO" id="GO:0005886">
    <property type="term" value="C:plasma membrane"/>
    <property type="evidence" value="ECO:0007669"/>
    <property type="project" value="UniProtKB-SubCell"/>
</dbReference>
<evidence type="ECO:0000256" key="6">
    <source>
        <dbReference type="ARBA" id="ARBA00022692"/>
    </source>
</evidence>
<accession>I4CF32</accession>
<evidence type="ECO:0000256" key="2">
    <source>
        <dbReference type="ARBA" id="ARBA00004953"/>
    </source>
</evidence>
<evidence type="ECO:0000256" key="7">
    <source>
        <dbReference type="ARBA" id="ARBA00022989"/>
    </source>
</evidence>
<dbReference type="GO" id="GO:0016874">
    <property type="term" value="F:ligase activity"/>
    <property type="evidence" value="ECO:0007669"/>
    <property type="project" value="UniProtKB-KW"/>
</dbReference>
<dbReference type="GO" id="GO:0015420">
    <property type="term" value="F:ABC-type vitamin B12 transporter activity"/>
    <property type="evidence" value="ECO:0007669"/>
    <property type="project" value="UniProtKB-UniRule"/>
</dbReference>
<keyword evidence="5 9" id="KW-0169">Cobalamin biosynthesis</keyword>
<evidence type="ECO:0000313" key="10">
    <source>
        <dbReference type="EMBL" id="AFM28173.1"/>
    </source>
</evidence>
<dbReference type="UniPathway" id="UPA00148"/>
<name>I4CF32_DESTA</name>
<feature type="transmembrane region" description="Helical" evidence="9">
    <location>
        <begin position="294"/>
        <end position="317"/>
    </location>
</feature>
<evidence type="ECO:0000256" key="1">
    <source>
        <dbReference type="ARBA" id="ARBA00004651"/>
    </source>
</evidence>
<dbReference type="AlphaFoldDB" id="I4CF32"/>
<keyword evidence="6 9" id="KW-0812">Transmembrane</keyword>
<dbReference type="PANTHER" id="PTHR34308:SF1">
    <property type="entry name" value="COBALAMIN BIOSYNTHESIS PROTEIN CBIB"/>
    <property type="match status" value="1"/>
</dbReference>
<dbReference type="NCBIfam" id="TIGR00380">
    <property type="entry name" value="cobal_cbiB"/>
    <property type="match status" value="1"/>
</dbReference>
<keyword evidence="4 9" id="KW-1003">Cell membrane</keyword>
<keyword evidence="10" id="KW-0436">Ligase</keyword>
<reference evidence="11" key="1">
    <citation type="submission" date="2012-06" db="EMBL/GenBank/DDBJ databases">
        <title>Complete sequence of chromosome of Desulfomonile tiedjei DSM 6799.</title>
        <authorList>
            <person name="Lucas S."/>
            <person name="Copeland A."/>
            <person name="Lapidus A."/>
            <person name="Glavina del Rio T."/>
            <person name="Dalin E."/>
            <person name="Tice H."/>
            <person name="Bruce D."/>
            <person name="Goodwin L."/>
            <person name="Pitluck S."/>
            <person name="Peters L."/>
            <person name="Ovchinnikova G."/>
            <person name="Zeytun A."/>
            <person name="Lu M."/>
            <person name="Kyrpides N."/>
            <person name="Mavromatis K."/>
            <person name="Ivanova N."/>
            <person name="Brettin T."/>
            <person name="Detter J.C."/>
            <person name="Han C."/>
            <person name="Larimer F."/>
            <person name="Land M."/>
            <person name="Hauser L."/>
            <person name="Markowitz V."/>
            <person name="Cheng J.-F."/>
            <person name="Hugenholtz P."/>
            <person name="Woyke T."/>
            <person name="Wu D."/>
            <person name="Spring S."/>
            <person name="Schroeder M."/>
            <person name="Brambilla E."/>
            <person name="Klenk H.-P."/>
            <person name="Eisen J.A."/>
        </authorList>
    </citation>
    <scope>NUCLEOTIDE SEQUENCE [LARGE SCALE GENOMIC DNA]</scope>
    <source>
        <strain evidence="11">ATCC 49306 / DSM 6799 / DCB-1</strain>
    </source>
</reference>
<dbReference type="GO" id="GO:0048472">
    <property type="term" value="F:threonine-phosphate decarboxylase activity"/>
    <property type="evidence" value="ECO:0007669"/>
    <property type="project" value="InterPro"/>
</dbReference>
<evidence type="ECO:0000256" key="3">
    <source>
        <dbReference type="ARBA" id="ARBA00006263"/>
    </source>
</evidence>
<protein>
    <recommendedName>
        <fullName evidence="9">Cobalamin biosynthesis protein CobD</fullName>
    </recommendedName>
</protein>
<dbReference type="HAMAP" id="MF_00024">
    <property type="entry name" value="CobD_CbiB"/>
    <property type="match status" value="1"/>
</dbReference>
<evidence type="ECO:0000313" key="11">
    <source>
        <dbReference type="Proteomes" id="UP000006055"/>
    </source>
</evidence>
<dbReference type="eggNOG" id="COG1270">
    <property type="taxonomic scope" value="Bacteria"/>
</dbReference>
<feature type="transmembrane region" description="Helical" evidence="9">
    <location>
        <begin position="51"/>
        <end position="71"/>
    </location>
</feature>
<evidence type="ECO:0000256" key="4">
    <source>
        <dbReference type="ARBA" id="ARBA00022475"/>
    </source>
</evidence>
<dbReference type="GO" id="GO:0009236">
    <property type="term" value="P:cobalamin biosynthetic process"/>
    <property type="evidence" value="ECO:0007669"/>
    <property type="project" value="UniProtKB-UniRule"/>
</dbReference>
<comment type="pathway">
    <text evidence="2 9">Cofactor biosynthesis; adenosylcobalamin biosynthesis.</text>
</comment>
<comment type="caution">
    <text evidence="9">Lacks conserved residue(s) required for the propagation of feature annotation.</text>
</comment>
<comment type="function">
    <text evidence="9">Converts cobyric acid to cobinamide by the addition of aminopropanol on the F carboxylic group.</text>
</comment>
<comment type="similarity">
    <text evidence="3 9">Belongs to the CobD/CbiB family.</text>
</comment>
<evidence type="ECO:0000256" key="9">
    <source>
        <dbReference type="HAMAP-Rule" id="MF_00024"/>
    </source>
</evidence>
<dbReference type="Proteomes" id="UP000006055">
    <property type="component" value="Chromosome"/>
</dbReference>
<dbReference type="Pfam" id="PF03186">
    <property type="entry name" value="CobD_Cbib"/>
    <property type="match status" value="1"/>
</dbReference>
<evidence type="ECO:0000256" key="5">
    <source>
        <dbReference type="ARBA" id="ARBA00022573"/>
    </source>
</evidence>
<organism evidence="10 11">
    <name type="scientific">Desulfomonile tiedjei (strain ATCC 49306 / DSM 6799 / DCB-1)</name>
    <dbReference type="NCBI Taxonomy" id="706587"/>
    <lineage>
        <taxon>Bacteria</taxon>
        <taxon>Pseudomonadati</taxon>
        <taxon>Thermodesulfobacteriota</taxon>
        <taxon>Desulfomonilia</taxon>
        <taxon>Desulfomonilales</taxon>
        <taxon>Desulfomonilaceae</taxon>
        <taxon>Desulfomonile</taxon>
    </lineage>
</organism>
<dbReference type="OrthoDB" id="9811967at2"/>
<dbReference type="InterPro" id="IPR004485">
    <property type="entry name" value="Cobalamin_biosynth_CobD/CbiB"/>
</dbReference>
<keyword evidence="7 9" id="KW-1133">Transmembrane helix</keyword>
<keyword evidence="11" id="KW-1185">Reference proteome</keyword>
<comment type="subcellular location">
    <subcellularLocation>
        <location evidence="1 9">Cell membrane</location>
        <topology evidence="1 9">Multi-pass membrane protein</topology>
    </subcellularLocation>
</comment>
<keyword evidence="8 9" id="KW-0472">Membrane</keyword>
<dbReference type="PANTHER" id="PTHR34308">
    <property type="entry name" value="COBALAMIN BIOSYNTHESIS PROTEIN CBIB"/>
    <property type="match status" value="1"/>
</dbReference>
<proteinExistence type="inferred from homology"/>
<dbReference type="STRING" id="706587.Desti_5592"/>
<dbReference type="HOGENOM" id="CLU_054212_0_0_7"/>
<dbReference type="PATRIC" id="fig|706587.4.peg.6307"/>
<sequence>MSLEYQIIIAIMLDLVFGDPRWLPHPVRVIGRFAELLEHPARSAIKDPRRAGIAVAAGTILFTGLVVWGLMSLAAQWHPFLGDLVSIYFLYAGIAARDMLAHSKAVYAAICSGSIPEARNRVGMICGRDTESLDEAGVIKATVESVAENMVDAVTAPLFYAVLGGPVGIMVYKAINTLDSTFGYKNEKYREFGWASAKIDDLANYLPARITGLLVPLAALVTKQKWLLSAWIFVRDRRKHPSPNSGHSEAAMAGALGIQLGGLSYYGGQPSQKPTLGDPIFPVKPVHIARANSLLLVTSGIALAFFLTTRSIVIHTIW</sequence>
<gene>
    <name evidence="9" type="primary">cobD</name>
    <name evidence="10" type="ordered locus">Desti_5592</name>
</gene>
<dbReference type="KEGG" id="dti:Desti_5592"/>
<dbReference type="EMBL" id="CP003360">
    <property type="protein sequence ID" value="AFM28173.1"/>
    <property type="molecule type" value="Genomic_DNA"/>
</dbReference>
<dbReference type="RefSeq" id="WP_014813250.1">
    <property type="nucleotide sequence ID" value="NC_018025.1"/>
</dbReference>
<evidence type="ECO:0000256" key="8">
    <source>
        <dbReference type="ARBA" id="ARBA00023136"/>
    </source>
</evidence>